<dbReference type="Proteomes" id="UP000189703">
    <property type="component" value="Unplaced"/>
</dbReference>
<name>A0A1U8Q8Z1_NELNU</name>
<reference evidence="2" key="1">
    <citation type="submission" date="2025-08" db="UniProtKB">
        <authorList>
            <consortium name="RefSeq"/>
        </authorList>
    </citation>
    <scope>IDENTIFICATION</scope>
</reference>
<accession>A0A1U8Q8Z1</accession>
<dbReference type="PANTHER" id="PTHR11439">
    <property type="entry name" value="GAG-POL-RELATED RETROTRANSPOSON"/>
    <property type="match status" value="1"/>
</dbReference>
<proteinExistence type="predicted"/>
<dbReference type="InParanoid" id="A0A1U8Q8Z1"/>
<evidence type="ECO:0000313" key="2">
    <source>
        <dbReference type="RefSeq" id="XP_019054536.1"/>
    </source>
</evidence>
<evidence type="ECO:0000313" key="1">
    <source>
        <dbReference type="Proteomes" id="UP000189703"/>
    </source>
</evidence>
<sequence length="100" mass="11313">MKDLGPLTYFLGLEVSRNSHDYFVNQHKYAMDLVKMANLSDSKIVDTPLEVNLKLSKDDGSSLEDPTLYRQLVDSLIYLTMTQPDISYVAHIVSQFVSSP</sequence>
<organism evidence="1 2">
    <name type="scientific">Nelumbo nucifera</name>
    <name type="common">Sacred lotus</name>
    <dbReference type="NCBI Taxonomy" id="4432"/>
    <lineage>
        <taxon>Eukaryota</taxon>
        <taxon>Viridiplantae</taxon>
        <taxon>Streptophyta</taxon>
        <taxon>Embryophyta</taxon>
        <taxon>Tracheophyta</taxon>
        <taxon>Spermatophyta</taxon>
        <taxon>Magnoliopsida</taxon>
        <taxon>Proteales</taxon>
        <taxon>Nelumbonaceae</taxon>
        <taxon>Nelumbo</taxon>
    </lineage>
</organism>
<dbReference type="OMA" id="TVHWADV"/>
<dbReference type="RefSeq" id="XP_019054536.1">
    <property type="nucleotide sequence ID" value="XM_019198991.1"/>
</dbReference>
<dbReference type="PANTHER" id="PTHR11439:SF497">
    <property type="entry name" value="CYSTEINE-RICH RLK (RECEPTOR-LIKE PROTEIN KINASE) 8"/>
    <property type="match status" value="1"/>
</dbReference>
<gene>
    <name evidence="2" type="primary">LOC109115219</name>
</gene>
<dbReference type="STRING" id="4432.A0A1U8Q8Z1"/>
<dbReference type="OrthoDB" id="2012657at2759"/>
<keyword evidence="1" id="KW-1185">Reference proteome</keyword>
<protein>
    <submittedName>
        <fullName evidence="2">Uncharacterized protein LOC109115219</fullName>
    </submittedName>
</protein>
<dbReference type="GeneID" id="109115219"/>
<dbReference type="KEGG" id="nnu:109115219"/>
<dbReference type="AlphaFoldDB" id="A0A1U8Q8Z1"/>